<protein>
    <submittedName>
        <fullName evidence="3">Uncharacterized protein</fullName>
    </submittedName>
</protein>
<keyword evidence="2" id="KW-0732">Signal</keyword>
<dbReference type="AlphaFoldDB" id="A0A2K8JMA0"/>
<feature type="compositionally biased region" description="Basic and acidic residues" evidence="1">
    <location>
        <begin position="66"/>
        <end position="75"/>
    </location>
</feature>
<evidence type="ECO:0000313" key="3">
    <source>
        <dbReference type="EMBL" id="ATU82956.1"/>
    </source>
</evidence>
<accession>A0A2K8JMA0</accession>
<evidence type="ECO:0000256" key="2">
    <source>
        <dbReference type="SAM" id="SignalP"/>
    </source>
</evidence>
<name>A0A2K8JMA0_PRIPG</name>
<proteinExistence type="evidence at transcript level"/>
<evidence type="ECO:0000256" key="1">
    <source>
        <dbReference type="SAM" id="MobiDB-lite"/>
    </source>
</evidence>
<organism evidence="3">
    <name type="scientific">Pristhesancus plagipennis</name>
    <name type="common">Common assassin bug</name>
    <dbReference type="NCBI Taxonomy" id="1955184"/>
    <lineage>
        <taxon>Eukaryota</taxon>
        <taxon>Metazoa</taxon>
        <taxon>Ecdysozoa</taxon>
        <taxon>Arthropoda</taxon>
        <taxon>Hexapoda</taxon>
        <taxon>Insecta</taxon>
        <taxon>Pterygota</taxon>
        <taxon>Neoptera</taxon>
        <taxon>Paraneoptera</taxon>
        <taxon>Hemiptera</taxon>
        <taxon>Heteroptera</taxon>
        <taxon>Panheteroptera</taxon>
        <taxon>Cimicomorpha</taxon>
        <taxon>Reduviidae</taxon>
        <taxon>Harpactorinae</taxon>
        <taxon>Harpactorini</taxon>
        <taxon>Pristhesancus</taxon>
    </lineage>
</organism>
<reference evidence="3" key="1">
    <citation type="submission" date="2016-10" db="EMBL/GenBank/DDBJ databases">
        <title>The assassin bug Pristhesancus plagipennis produces two different types of venom.</title>
        <authorList>
            <person name="Walker A.A."/>
            <person name="Herzig V."/>
            <person name="Jin J."/>
            <person name="Fry B.G."/>
            <person name="King G.F."/>
        </authorList>
    </citation>
    <scope>NUCLEOTIDE SEQUENCE</scope>
    <source>
        <tissue evidence="3">Venom/labial glands</tissue>
    </source>
</reference>
<feature type="region of interest" description="Disordered" evidence="1">
    <location>
        <begin position="56"/>
        <end position="75"/>
    </location>
</feature>
<feature type="signal peptide" evidence="2">
    <location>
        <begin position="1"/>
        <end position="19"/>
    </location>
</feature>
<sequence length="75" mass="8632">MKLLSVALLLAAVVNLISGRPEIKSADPSQRFQTPAFLTEQERRYTEAIKGLHHYRPLPTQVIPQKTDRHERRGR</sequence>
<feature type="chain" id="PRO_5014616401" evidence="2">
    <location>
        <begin position="20"/>
        <end position="75"/>
    </location>
</feature>
<dbReference type="EMBL" id="KY031205">
    <property type="protein sequence ID" value="ATU82956.1"/>
    <property type="molecule type" value="mRNA"/>
</dbReference>